<evidence type="ECO:0000313" key="2">
    <source>
        <dbReference type="Proteomes" id="UP000663419"/>
    </source>
</evidence>
<reference evidence="1" key="1">
    <citation type="submission" date="2021-01" db="EMBL/GenBank/DDBJ databases">
        <title>Chromosome-level genome assembly of a human fungal pathogen reveals clustering of transcriptionally co-regulated genes.</title>
        <authorList>
            <person name="Voorhies M."/>
            <person name="Cohen S."/>
            <person name="Shea T.P."/>
            <person name="Petrus S."/>
            <person name="Munoz J.F."/>
            <person name="Poplawski S."/>
            <person name="Goldman W.E."/>
            <person name="Michael T."/>
            <person name="Cuomo C.A."/>
            <person name="Sil A."/>
            <person name="Beyhan S."/>
        </authorList>
    </citation>
    <scope>NUCLEOTIDE SEQUENCE</scope>
    <source>
        <strain evidence="1">H88</strain>
    </source>
</reference>
<gene>
    <name evidence="1" type="ORF">I7I53_02122</name>
</gene>
<name>A0A8A1LKU5_AJEC8</name>
<dbReference type="EMBL" id="CP069104">
    <property type="protein sequence ID" value="QSS54546.1"/>
    <property type="molecule type" value="Genomic_DNA"/>
</dbReference>
<dbReference type="Proteomes" id="UP000663419">
    <property type="component" value="Chromosome 3"/>
</dbReference>
<dbReference type="VEuPathDB" id="FungiDB:I7I53_02122"/>
<proteinExistence type="predicted"/>
<protein>
    <submittedName>
        <fullName evidence="1">Uncharacterized protein</fullName>
    </submittedName>
</protein>
<sequence>MDGWYEPCHERRRNEVGSHKHEPPRFSCIRRVAAVFLMISLLKKTQVCEHDVHDKTKYANLNPCLNLNWIYILDRC</sequence>
<dbReference type="AlphaFoldDB" id="A0A8A1LKU5"/>
<organism evidence="1 2">
    <name type="scientific">Ajellomyces capsulatus (strain H88)</name>
    <name type="common">Darling's disease fungus</name>
    <name type="synonym">Histoplasma capsulatum</name>
    <dbReference type="NCBI Taxonomy" id="544711"/>
    <lineage>
        <taxon>Eukaryota</taxon>
        <taxon>Fungi</taxon>
        <taxon>Dikarya</taxon>
        <taxon>Ascomycota</taxon>
        <taxon>Pezizomycotina</taxon>
        <taxon>Eurotiomycetes</taxon>
        <taxon>Eurotiomycetidae</taxon>
        <taxon>Onygenales</taxon>
        <taxon>Ajellomycetaceae</taxon>
        <taxon>Histoplasma</taxon>
    </lineage>
</organism>
<evidence type="ECO:0000313" key="1">
    <source>
        <dbReference type="EMBL" id="QSS54546.1"/>
    </source>
</evidence>
<accession>A0A8A1LKU5</accession>